<dbReference type="AlphaFoldDB" id="A0A316GRV3"/>
<protein>
    <submittedName>
        <fullName evidence="1">Uncharacterized protein</fullName>
    </submittedName>
</protein>
<dbReference type="EMBL" id="QGHA01000026">
    <property type="protein sequence ID" value="PWK64677.1"/>
    <property type="molecule type" value="Genomic_DNA"/>
</dbReference>
<comment type="caution">
    <text evidence="1">The sequence shown here is derived from an EMBL/GenBank/DDBJ whole genome shotgun (WGS) entry which is preliminary data.</text>
</comment>
<dbReference type="Proteomes" id="UP000245678">
    <property type="component" value="Unassembled WGS sequence"/>
</dbReference>
<evidence type="ECO:0000313" key="1">
    <source>
        <dbReference type="EMBL" id="PWK64677.1"/>
    </source>
</evidence>
<name>A0A316GRV3_9SPHI</name>
<sequence>MNYNITFEAWLELSIFPIIKSLLIEPKKGKKASFCIVYDVFNP</sequence>
<evidence type="ECO:0000313" key="2">
    <source>
        <dbReference type="Proteomes" id="UP000245678"/>
    </source>
</evidence>
<gene>
    <name evidence="1" type="ORF">LX99_05081</name>
</gene>
<proteinExistence type="predicted"/>
<reference evidence="1 2" key="1">
    <citation type="submission" date="2018-05" db="EMBL/GenBank/DDBJ databases">
        <title>Genomic Encyclopedia of Archaeal and Bacterial Type Strains, Phase II (KMG-II): from individual species to whole genera.</title>
        <authorList>
            <person name="Goeker M."/>
        </authorList>
    </citation>
    <scope>NUCLEOTIDE SEQUENCE [LARGE SCALE GENOMIC DNA]</scope>
    <source>
        <strain evidence="1 2">DSM 19975</strain>
    </source>
</reference>
<keyword evidence="2" id="KW-1185">Reference proteome</keyword>
<dbReference type="RefSeq" id="WP_281271005.1">
    <property type="nucleotide sequence ID" value="NZ_QGHA01000026.1"/>
</dbReference>
<accession>A0A316GRV3</accession>
<organism evidence="1 2">
    <name type="scientific">Mucilaginibacter oryzae</name>
    <dbReference type="NCBI Taxonomy" id="468058"/>
    <lineage>
        <taxon>Bacteria</taxon>
        <taxon>Pseudomonadati</taxon>
        <taxon>Bacteroidota</taxon>
        <taxon>Sphingobacteriia</taxon>
        <taxon>Sphingobacteriales</taxon>
        <taxon>Sphingobacteriaceae</taxon>
        <taxon>Mucilaginibacter</taxon>
    </lineage>
</organism>